<gene>
    <name evidence="1" type="ORF">GCM10010967_23230</name>
</gene>
<comment type="caution">
    <text evidence="1">The sequence shown here is derived from an EMBL/GenBank/DDBJ whole genome shotgun (WGS) entry which is preliminary data.</text>
</comment>
<dbReference type="Proteomes" id="UP000632339">
    <property type="component" value="Unassembled WGS sequence"/>
</dbReference>
<keyword evidence="2" id="KW-1185">Reference proteome</keyword>
<sequence length="52" mass="6213">MPLFVDCLGFTITHDELHSHQPFCMIEKDGLRLNLFQNEHLAREHNRRFFTG</sequence>
<evidence type="ECO:0000313" key="1">
    <source>
        <dbReference type="EMBL" id="GGM89722.1"/>
    </source>
</evidence>
<evidence type="ECO:0000313" key="2">
    <source>
        <dbReference type="Proteomes" id="UP000632339"/>
    </source>
</evidence>
<accession>A0ABQ2HSQ7</accession>
<protein>
    <submittedName>
        <fullName evidence="1">Uncharacterized protein</fullName>
    </submittedName>
</protein>
<dbReference type="RefSeq" id="WP_019943726.1">
    <property type="nucleotide sequence ID" value="NZ_BMLI01000001.1"/>
</dbReference>
<reference evidence="2" key="1">
    <citation type="journal article" date="2019" name="Int. J. Syst. Evol. Microbiol.">
        <title>The Global Catalogue of Microorganisms (GCM) 10K type strain sequencing project: providing services to taxonomists for standard genome sequencing and annotation.</title>
        <authorList>
            <consortium name="The Broad Institute Genomics Platform"/>
            <consortium name="The Broad Institute Genome Sequencing Center for Infectious Disease"/>
            <person name="Wu L."/>
            <person name="Ma J."/>
        </authorList>
    </citation>
    <scope>NUCLEOTIDE SEQUENCE [LARGE SCALE GENOMIC DNA]</scope>
    <source>
        <strain evidence="2">CGMCC 1.6375</strain>
    </source>
</reference>
<name>A0ABQ2HSQ7_9BACT</name>
<dbReference type="EMBL" id="BMLI01000001">
    <property type="protein sequence ID" value="GGM89722.1"/>
    <property type="molecule type" value="Genomic_DNA"/>
</dbReference>
<organism evidence="1 2">
    <name type="scientific">Dyadobacter beijingensis</name>
    <dbReference type="NCBI Taxonomy" id="365489"/>
    <lineage>
        <taxon>Bacteria</taxon>
        <taxon>Pseudomonadati</taxon>
        <taxon>Bacteroidota</taxon>
        <taxon>Cytophagia</taxon>
        <taxon>Cytophagales</taxon>
        <taxon>Spirosomataceae</taxon>
        <taxon>Dyadobacter</taxon>
    </lineage>
</organism>
<proteinExistence type="predicted"/>